<dbReference type="PANTHER" id="PTHR42788">
    <property type="entry name" value="TAURINE IMPORT ATP-BINDING PROTEIN-RELATED"/>
    <property type="match status" value="1"/>
</dbReference>
<name>A0A939FD40_9ACTN</name>
<keyword evidence="2" id="KW-0547">Nucleotide-binding</keyword>
<evidence type="ECO:0000256" key="2">
    <source>
        <dbReference type="ARBA" id="ARBA00022741"/>
    </source>
</evidence>
<dbReference type="RefSeq" id="WP_206968932.1">
    <property type="nucleotide sequence ID" value="NZ_BAAAJJ010000001.1"/>
</dbReference>
<organism evidence="5 6">
    <name type="scientific">Streptomyces beijiangensis</name>
    <dbReference type="NCBI Taxonomy" id="163361"/>
    <lineage>
        <taxon>Bacteria</taxon>
        <taxon>Bacillati</taxon>
        <taxon>Actinomycetota</taxon>
        <taxon>Actinomycetes</taxon>
        <taxon>Kitasatosporales</taxon>
        <taxon>Streptomycetaceae</taxon>
        <taxon>Streptomyces</taxon>
    </lineage>
</organism>
<dbReference type="EMBL" id="JAFLRJ010000491">
    <property type="protein sequence ID" value="MBO0517071.1"/>
    <property type="molecule type" value="Genomic_DNA"/>
</dbReference>
<comment type="caution">
    <text evidence="5">The sequence shown here is derived from an EMBL/GenBank/DDBJ whole genome shotgun (WGS) entry which is preliminary data.</text>
</comment>
<dbReference type="PANTHER" id="PTHR42788:SF13">
    <property type="entry name" value="ALIPHATIC SULFONATES IMPORT ATP-BINDING PROTEIN SSUB"/>
    <property type="match status" value="1"/>
</dbReference>
<dbReference type="InterPro" id="IPR003439">
    <property type="entry name" value="ABC_transporter-like_ATP-bd"/>
</dbReference>
<dbReference type="CDD" id="cd03293">
    <property type="entry name" value="ABC_NrtD_SsuB_transporters"/>
    <property type="match status" value="1"/>
</dbReference>
<dbReference type="Proteomes" id="UP000664167">
    <property type="component" value="Unassembled WGS sequence"/>
</dbReference>
<dbReference type="PROSITE" id="PS50893">
    <property type="entry name" value="ABC_TRANSPORTER_2"/>
    <property type="match status" value="1"/>
</dbReference>
<dbReference type="Gene3D" id="3.40.50.300">
    <property type="entry name" value="P-loop containing nucleotide triphosphate hydrolases"/>
    <property type="match status" value="1"/>
</dbReference>
<protein>
    <submittedName>
        <fullName evidence="5">ABC transporter ATP-binding protein</fullName>
    </submittedName>
</protein>
<gene>
    <name evidence="5" type="ORF">J0695_35705</name>
</gene>
<dbReference type="SMART" id="SM00382">
    <property type="entry name" value="AAA"/>
    <property type="match status" value="1"/>
</dbReference>
<dbReference type="GO" id="GO:0005524">
    <property type="term" value="F:ATP binding"/>
    <property type="evidence" value="ECO:0007669"/>
    <property type="project" value="UniProtKB-KW"/>
</dbReference>
<evidence type="ECO:0000256" key="3">
    <source>
        <dbReference type="ARBA" id="ARBA00022840"/>
    </source>
</evidence>
<keyword evidence="6" id="KW-1185">Reference proteome</keyword>
<evidence type="ECO:0000256" key="1">
    <source>
        <dbReference type="ARBA" id="ARBA00022448"/>
    </source>
</evidence>
<feature type="domain" description="ABC transporter" evidence="4">
    <location>
        <begin position="2"/>
        <end position="225"/>
    </location>
</feature>
<dbReference type="InterPro" id="IPR050166">
    <property type="entry name" value="ABC_transporter_ATP-bind"/>
</dbReference>
<dbReference type="InterPro" id="IPR027417">
    <property type="entry name" value="P-loop_NTPase"/>
</dbReference>
<dbReference type="AlphaFoldDB" id="A0A939FD40"/>
<evidence type="ECO:0000313" key="5">
    <source>
        <dbReference type="EMBL" id="MBO0517071.1"/>
    </source>
</evidence>
<dbReference type="InterPro" id="IPR003593">
    <property type="entry name" value="AAA+_ATPase"/>
</dbReference>
<dbReference type="Pfam" id="PF00005">
    <property type="entry name" value="ABC_tran"/>
    <property type="match status" value="1"/>
</dbReference>
<dbReference type="PROSITE" id="PS00211">
    <property type="entry name" value="ABC_TRANSPORTER_1"/>
    <property type="match status" value="1"/>
</dbReference>
<keyword evidence="3 5" id="KW-0067">ATP-binding</keyword>
<evidence type="ECO:0000259" key="4">
    <source>
        <dbReference type="PROSITE" id="PS50893"/>
    </source>
</evidence>
<dbReference type="GO" id="GO:0016887">
    <property type="term" value="F:ATP hydrolysis activity"/>
    <property type="evidence" value="ECO:0007669"/>
    <property type="project" value="InterPro"/>
</dbReference>
<dbReference type="SUPFAM" id="SSF52540">
    <property type="entry name" value="P-loop containing nucleoside triphosphate hydrolases"/>
    <property type="match status" value="1"/>
</dbReference>
<dbReference type="InterPro" id="IPR017871">
    <property type="entry name" value="ABC_transporter-like_CS"/>
</dbReference>
<proteinExistence type="predicted"/>
<keyword evidence="1" id="KW-0813">Transport</keyword>
<accession>A0A939FD40</accession>
<reference evidence="5" key="1">
    <citation type="submission" date="2021-03" db="EMBL/GenBank/DDBJ databases">
        <title>Streptomyces poriferae sp. nov., a novel marine sponge-derived Actinobacteria species with anti-MRSA activity.</title>
        <authorList>
            <person name="Sandoval-Powers M."/>
            <person name="Kralova S."/>
            <person name="Nguyen G.-S."/>
            <person name="Fawwal D."/>
            <person name="Degnes K."/>
            <person name="Klinkenberg G."/>
            <person name="Sletta H."/>
            <person name="Wentzel A."/>
            <person name="Liles M.R."/>
        </authorList>
    </citation>
    <scope>NUCLEOTIDE SEQUENCE</scope>
    <source>
        <strain evidence="5">DSM 41794</strain>
    </source>
</reference>
<evidence type="ECO:0000313" key="6">
    <source>
        <dbReference type="Proteomes" id="UP000664167"/>
    </source>
</evidence>
<sequence>MIRLEGAGKTFGRRGEPVLSEIDLSVGEGEFVCLLGGSGSGKSTLLHLIAGLEEPTTGTVSVEPGPPPALMFQDHALFPWLTAGGNVELPLKLRELQPDRHRTEAARLLGLVQLADRYDTPVHELSGGQRQRVALARALAQNSQLLLMDEPFGALDAITRDDLHEVFADVWRQQGLTVVFVTHDVREALRLGTRIVLLSTRPGRIAHQWRSTEGAVADEQEITERLRKEVHAHA</sequence>